<proteinExistence type="predicted"/>
<reference evidence="1" key="2">
    <citation type="submission" date="2013-10" db="EMBL/GenBank/DDBJ databases">
        <authorList>
            <person name="Aslett M."/>
        </authorList>
    </citation>
    <scope>NUCLEOTIDE SEQUENCE [LARGE SCALE GENOMIC DNA]</scope>
    <source>
        <strain evidence="1">Houghton</strain>
    </source>
</reference>
<keyword evidence="2" id="KW-1185">Reference proteome</keyword>
<dbReference type="EMBL" id="HG724181">
    <property type="protein sequence ID" value="CDJ67203.1"/>
    <property type="molecule type" value="Genomic_DNA"/>
</dbReference>
<reference evidence="1" key="1">
    <citation type="submission" date="2013-10" db="EMBL/GenBank/DDBJ databases">
        <title>Genomic analysis of the causative agents of coccidiosis in chickens.</title>
        <authorList>
            <person name="Reid A.J."/>
            <person name="Blake D."/>
            <person name="Billington K."/>
            <person name="Browne H."/>
            <person name="Dunn M."/>
            <person name="Hung S."/>
            <person name="Kawahara F."/>
            <person name="Miranda-Saavedra D."/>
            <person name="Mourier T."/>
            <person name="Nagra H."/>
            <person name="Otto T.D."/>
            <person name="Rawlings N."/>
            <person name="Sanchez A."/>
            <person name="Sanders M."/>
            <person name="Subramaniam C."/>
            <person name="Tay Y."/>
            <person name="Dear P."/>
            <person name="Doerig C."/>
            <person name="Gruber A."/>
            <person name="Parkinson J."/>
            <person name="Shirley M."/>
            <person name="Wan K.L."/>
            <person name="Berriman M."/>
            <person name="Tomley F."/>
            <person name="Pain A."/>
        </authorList>
    </citation>
    <scope>NUCLEOTIDE SEQUENCE [LARGE SCALE GENOMIC DNA]</scope>
    <source>
        <strain evidence="1">Houghton</strain>
    </source>
</reference>
<dbReference type="AlphaFoldDB" id="U6MW25"/>
<protein>
    <submittedName>
        <fullName evidence="1">Uncharacterized protein</fullName>
    </submittedName>
</protein>
<dbReference type="VEuPathDB" id="ToxoDB:ENH_00032260"/>
<dbReference type="Proteomes" id="UP000030754">
    <property type="component" value="Unassembled WGS sequence"/>
</dbReference>
<accession>U6MW25</accession>
<gene>
    <name evidence="1" type="ORF">ENH_00032260</name>
</gene>
<name>U6MW25_9EIME</name>
<sequence>MDESVILEAEDDDAGIACRVVVFCASELEFVLNLLAICREYATQKSLLHPGKLEFVLNLLAIAESTLIKKPSPSRQWHVVLFEDAVHQSLILCYK</sequence>
<dbReference type="GeneID" id="25473390"/>
<evidence type="ECO:0000313" key="2">
    <source>
        <dbReference type="Proteomes" id="UP000030754"/>
    </source>
</evidence>
<evidence type="ECO:0000313" key="1">
    <source>
        <dbReference type="EMBL" id="CDJ67203.1"/>
    </source>
</evidence>
<dbReference type="RefSeq" id="XP_013435670.1">
    <property type="nucleotide sequence ID" value="XM_013580216.1"/>
</dbReference>
<organism evidence="1 2">
    <name type="scientific">Eimeria necatrix</name>
    <dbReference type="NCBI Taxonomy" id="51315"/>
    <lineage>
        <taxon>Eukaryota</taxon>
        <taxon>Sar</taxon>
        <taxon>Alveolata</taxon>
        <taxon>Apicomplexa</taxon>
        <taxon>Conoidasida</taxon>
        <taxon>Coccidia</taxon>
        <taxon>Eucoccidiorida</taxon>
        <taxon>Eimeriorina</taxon>
        <taxon>Eimeriidae</taxon>
        <taxon>Eimeria</taxon>
    </lineage>
</organism>